<dbReference type="Gene3D" id="2.120.10.80">
    <property type="entry name" value="Kelch-type beta propeller"/>
    <property type="match status" value="1"/>
</dbReference>
<feature type="signal peptide" evidence="3">
    <location>
        <begin position="1"/>
        <end position="22"/>
    </location>
</feature>
<reference evidence="4 5" key="1">
    <citation type="submission" date="2018-06" db="EMBL/GenBank/DDBJ databases">
        <title>Comparative genomics reveals the genomic features of Rhizophagus irregularis, R. cerebriforme, R. diaphanum and Gigaspora rosea, and their symbiotic lifestyle signature.</title>
        <authorList>
            <person name="Morin E."/>
            <person name="San Clemente H."/>
            <person name="Chen E.C.H."/>
            <person name="De La Providencia I."/>
            <person name="Hainaut M."/>
            <person name="Kuo A."/>
            <person name="Kohler A."/>
            <person name="Murat C."/>
            <person name="Tang N."/>
            <person name="Roy S."/>
            <person name="Loubradou J."/>
            <person name="Henrissat B."/>
            <person name="Grigoriev I.V."/>
            <person name="Corradi N."/>
            <person name="Roux C."/>
            <person name="Martin F.M."/>
        </authorList>
    </citation>
    <scope>NUCLEOTIDE SEQUENCE [LARGE SCALE GENOMIC DNA]</scope>
    <source>
        <strain evidence="4 5">DAOM 194757</strain>
    </source>
</reference>
<name>A0A397UBV0_9GLOM</name>
<accession>A0A397UBV0</accession>
<keyword evidence="5" id="KW-1185">Reference proteome</keyword>
<evidence type="ECO:0000256" key="2">
    <source>
        <dbReference type="ARBA" id="ARBA00022737"/>
    </source>
</evidence>
<dbReference type="OrthoDB" id="2363417at2759"/>
<feature type="chain" id="PRO_5017176954" description="Galactose oxidase" evidence="3">
    <location>
        <begin position="23"/>
        <end position="196"/>
    </location>
</feature>
<dbReference type="PANTHER" id="PTHR46093">
    <property type="entry name" value="ACYL-COA-BINDING DOMAIN-CONTAINING PROTEIN 5"/>
    <property type="match status" value="1"/>
</dbReference>
<dbReference type="AlphaFoldDB" id="A0A397UBV0"/>
<sequence>MHCFQIVLLFIIFSSVYFFATCQNIPSPRYEQASSLIGTRFYFFGGQTGSFSSNEVWYLDLSNSFNKTIPPWRKDIGMPVGYSIGSLCVSPIDNSSVFLVGGRIFIPNTFSPSDSSSSVYVFDSKTSQWAAATNINGFNSSFLSRNEMQAIIDNSGKIFIFGGTNVNSTLSTFYNDMNILDINTMTNFIFVLTFLC</sequence>
<dbReference type="PANTHER" id="PTHR46093:SF18">
    <property type="entry name" value="FIBRONECTIN TYPE-III DOMAIN-CONTAINING PROTEIN"/>
    <property type="match status" value="1"/>
</dbReference>
<dbReference type="InterPro" id="IPR015915">
    <property type="entry name" value="Kelch-typ_b-propeller"/>
</dbReference>
<keyword evidence="3" id="KW-0732">Signal</keyword>
<evidence type="ECO:0000313" key="5">
    <source>
        <dbReference type="Proteomes" id="UP000266673"/>
    </source>
</evidence>
<dbReference type="InterPro" id="IPR006652">
    <property type="entry name" value="Kelch_1"/>
</dbReference>
<dbReference type="Pfam" id="PF01344">
    <property type="entry name" value="Kelch_1"/>
    <property type="match status" value="1"/>
</dbReference>
<evidence type="ECO:0008006" key="6">
    <source>
        <dbReference type="Google" id="ProtNLM"/>
    </source>
</evidence>
<evidence type="ECO:0000256" key="1">
    <source>
        <dbReference type="ARBA" id="ARBA00022441"/>
    </source>
</evidence>
<protein>
    <recommendedName>
        <fullName evidence="6">Galactose oxidase</fullName>
    </recommendedName>
</protein>
<keyword evidence="2" id="KW-0677">Repeat</keyword>
<evidence type="ECO:0000256" key="3">
    <source>
        <dbReference type="SAM" id="SignalP"/>
    </source>
</evidence>
<gene>
    <name evidence="4" type="ORF">C2G38_2114642</name>
</gene>
<dbReference type="EMBL" id="QKWP01001715">
    <property type="protein sequence ID" value="RIB07101.1"/>
    <property type="molecule type" value="Genomic_DNA"/>
</dbReference>
<dbReference type="SUPFAM" id="SSF117281">
    <property type="entry name" value="Kelch motif"/>
    <property type="match status" value="1"/>
</dbReference>
<organism evidence="4 5">
    <name type="scientific">Gigaspora rosea</name>
    <dbReference type="NCBI Taxonomy" id="44941"/>
    <lineage>
        <taxon>Eukaryota</taxon>
        <taxon>Fungi</taxon>
        <taxon>Fungi incertae sedis</taxon>
        <taxon>Mucoromycota</taxon>
        <taxon>Glomeromycotina</taxon>
        <taxon>Glomeromycetes</taxon>
        <taxon>Diversisporales</taxon>
        <taxon>Gigasporaceae</taxon>
        <taxon>Gigaspora</taxon>
    </lineage>
</organism>
<proteinExistence type="predicted"/>
<dbReference type="Proteomes" id="UP000266673">
    <property type="component" value="Unassembled WGS sequence"/>
</dbReference>
<keyword evidence="1" id="KW-0880">Kelch repeat</keyword>
<comment type="caution">
    <text evidence="4">The sequence shown here is derived from an EMBL/GenBank/DDBJ whole genome shotgun (WGS) entry which is preliminary data.</text>
</comment>
<evidence type="ECO:0000313" key="4">
    <source>
        <dbReference type="EMBL" id="RIB07101.1"/>
    </source>
</evidence>